<evidence type="ECO:0000259" key="12">
    <source>
        <dbReference type="PROSITE" id="PS50075"/>
    </source>
</evidence>
<keyword evidence="2 7" id="KW-0596">Phosphopantetheine</keyword>
<feature type="domain" description="Carrier" evidence="12">
    <location>
        <begin position="96"/>
        <end position="187"/>
    </location>
</feature>
<dbReference type="Pfam" id="PF18314">
    <property type="entry name" value="FAS_I_H"/>
    <property type="match status" value="1"/>
</dbReference>
<dbReference type="Pfam" id="PF00109">
    <property type="entry name" value="ketoacyl-synt"/>
    <property type="match status" value="1"/>
</dbReference>
<dbReference type="GO" id="GO:0004312">
    <property type="term" value="F:fatty acid synthase activity"/>
    <property type="evidence" value="ECO:0007669"/>
    <property type="project" value="InterPro"/>
</dbReference>
<evidence type="ECO:0000313" key="15">
    <source>
        <dbReference type="Proteomes" id="UP001161757"/>
    </source>
</evidence>
<evidence type="ECO:0000259" key="13">
    <source>
        <dbReference type="PROSITE" id="PS52004"/>
    </source>
</evidence>
<dbReference type="InterPro" id="IPR014031">
    <property type="entry name" value="Ketoacyl_synth_C"/>
</dbReference>
<dbReference type="InterPro" id="IPR009081">
    <property type="entry name" value="PP-bd_ACP"/>
</dbReference>
<evidence type="ECO:0000256" key="8">
    <source>
        <dbReference type="PIRSR" id="PIRSR000454-1"/>
    </source>
</evidence>
<dbReference type="GO" id="GO:0008897">
    <property type="term" value="F:holo-[acyl-carrier-protein] synthase activity"/>
    <property type="evidence" value="ECO:0007669"/>
    <property type="project" value="InterPro"/>
</dbReference>
<dbReference type="InterPro" id="IPR020841">
    <property type="entry name" value="PKS_Beta-ketoAc_synthase_dom"/>
</dbReference>
<dbReference type="GO" id="GO:0004315">
    <property type="term" value="F:3-oxoacyl-[acyl-carrier-protein] synthase activity"/>
    <property type="evidence" value="ECO:0007669"/>
    <property type="project" value="InterPro"/>
</dbReference>
<dbReference type="Proteomes" id="UP001161757">
    <property type="component" value="Unassembled WGS sequence"/>
</dbReference>
<dbReference type="Gene3D" id="3.40.47.10">
    <property type="match status" value="1"/>
</dbReference>
<feature type="domain" description="Ketosynthase family 3 (KS3)" evidence="13">
    <location>
        <begin position="954"/>
        <end position="1507"/>
    </location>
</feature>
<evidence type="ECO:0000256" key="2">
    <source>
        <dbReference type="ARBA" id="ARBA00022450"/>
    </source>
</evidence>
<dbReference type="PROSITE" id="PS50075">
    <property type="entry name" value="CARRIER"/>
    <property type="match status" value="1"/>
</dbReference>
<keyword evidence="3" id="KW-0597">Phosphoprotein</keyword>
<feature type="modified residue" description="O-(pantetheine 4'-phosphoryl)serine" evidence="9">
    <location>
        <position position="138"/>
    </location>
</feature>
<comment type="catalytic activity">
    <reaction evidence="6">
        <text>a (3R)-hydroxyacyl-[ACP] + NADP(+) = a 3-oxoacyl-[ACP] + NADPH + H(+)</text>
        <dbReference type="Rhea" id="RHEA:17397"/>
        <dbReference type="Rhea" id="RHEA-COMP:9916"/>
        <dbReference type="Rhea" id="RHEA-COMP:9945"/>
        <dbReference type="ChEBI" id="CHEBI:15378"/>
        <dbReference type="ChEBI" id="CHEBI:57783"/>
        <dbReference type="ChEBI" id="CHEBI:58349"/>
        <dbReference type="ChEBI" id="CHEBI:78776"/>
        <dbReference type="ChEBI" id="CHEBI:78827"/>
        <dbReference type="EC" id="1.1.1.100"/>
    </reaction>
</comment>
<dbReference type="Gene3D" id="3.40.50.720">
    <property type="entry name" value="NAD(P)-binding Rossmann-like Domain"/>
    <property type="match status" value="1"/>
</dbReference>
<evidence type="ECO:0000256" key="5">
    <source>
        <dbReference type="ARBA" id="ARBA00048237"/>
    </source>
</evidence>
<evidence type="ECO:0008006" key="16">
    <source>
        <dbReference type="Google" id="ProtNLM"/>
    </source>
</evidence>
<feature type="coiled-coil region" evidence="10">
    <location>
        <begin position="1291"/>
        <end position="1324"/>
    </location>
</feature>
<evidence type="ECO:0000256" key="3">
    <source>
        <dbReference type="ARBA" id="ARBA00022553"/>
    </source>
</evidence>
<organism evidence="14 15">
    <name type="scientific">Exophiala dermatitidis</name>
    <name type="common">Black yeast-like fungus</name>
    <name type="synonym">Wangiella dermatitidis</name>
    <dbReference type="NCBI Taxonomy" id="5970"/>
    <lineage>
        <taxon>Eukaryota</taxon>
        <taxon>Fungi</taxon>
        <taxon>Dikarya</taxon>
        <taxon>Ascomycota</taxon>
        <taxon>Pezizomycotina</taxon>
        <taxon>Eurotiomycetes</taxon>
        <taxon>Chaetothyriomycetidae</taxon>
        <taxon>Chaetothyriales</taxon>
        <taxon>Herpotrichiellaceae</taxon>
        <taxon>Exophiala</taxon>
    </lineage>
</organism>
<dbReference type="Gene3D" id="3.30.70.2490">
    <property type="match status" value="1"/>
</dbReference>
<dbReference type="SUPFAM" id="SSF51735">
    <property type="entry name" value="NAD(P)-binding Rossmann-fold domains"/>
    <property type="match status" value="1"/>
</dbReference>
<comment type="caution">
    <text evidence="14">The sequence shown here is derived from an EMBL/GenBank/DDBJ whole genome shotgun (WGS) entry which is preliminary data.</text>
</comment>
<dbReference type="EMBL" id="JAJGCB010000004">
    <property type="protein sequence ID" value="KAJ8993092.1"/>
    <property type="molecule type" value="Genomic_DNA"/>
</dbReference>
<comment type="catalytic activity">
    <reaction evidence="5">
        <text>acetyl-CoA + n malonyl-CoA + 2n NADPH + 4n H(+) = a long-chain-acyl-CoA + n CoA + n CO2 + 2n NADP(+).</text>
        <dbReference type="EC" id="2.3.1.86"/>
    </reaction>
</comment>
<keyword evidence="10" id="KW-0175">Coiled coil</keyword>
<keyword evidence="4 7" id="KW-0808">Transferase</keyword>
<dbReference type="InterPro" id="IPR040899">
    <property type="entry name" value="Fas_alpha_ACP"/>
</dbReference>
<dbReference type="CDD" id="cd00828">
    <property type="entry name" value="elong_cond_enzymes"/>
    <property type="match status" value="1"/>
</dbReference>
<evidence type="ECO:0000256" key="7">
    <source>
        <dbReference type="PIRNR" id="PIRNR000454"/>
    </source>
</evidence>
<protein>
    <recommendedName>
        <fullName evidence="16">Beta-ketoacyl-[acyl-carrier-protein] synthase I</fullName>
    </recommendedName>
</protein>
<dbReference type="GO" id="GO:0044550">
    <property type="term" value="P:secondary metabolite biosynthetic process"/>
    <property type="evidence" value="ECO:0007669"/>
    <property type="project" value="UniProtKB-ARBA"/>
</dbReference>
<feature type="region of interest" description="Disordered" evidence="11">
    <location>
        <begin position="1203"/>
        <end position="1225"/>
    </location>
</feature>
<dbReference type="InterPro" id="IPR014030">
    <property type="entry name" value="Ketoacyl_synth_N"/>
</dbReference>
<evidence type="ECO:0000256" key="11">
    <source>
        <dbReference type="SAM" id="MobiDB-lite"/>
    </source>
</evidence>
<evidence type="ECO:0000313" key="14">
    <source>
        <dbReference type="EMBL" id="KAJ8993092.1"/>
    </source>
</evidence>
<accession>A0AAN6IWC6</accession>
<evidence type="ECO:0000256" key="9">
    <source>
        <dbReference type="PIRSR" id="PIRSR000454-4"/>
    </source>
</evidence>
<dbReference type="PANTHER" id="PTHR10982:SF21">
    <property type="entry name" value="FATTY ACID SYNTHASE SUBUNIT BETA"/>
    <property type="match status" value="1"/>
</dbReference>
<dbReference type="PIRSF" id="PIRSF000454">
    <property type="entry name" value="FAS_yeast_alpha"/>
    <property type="match status" value="1"/>
</dbReference>
<dbReference type="InterPro" id="IPR050830">
    <property type="entry name" value="Fungal_FAS"/>
</dbReference>
<dbReference type="PANTHER" id="PTHR10982">
    <property type="entry name" value="MALONYL COA-ACYL CARRIER PROTEIN TRANSACYLASE"/>
    <property type="match status" value="1"/>
</dbReference>
<dbReference type="GO" id="GO:0042759">
    <property type="term" value="P:long-chain fatty acid biosynthetic process"/>
    <property type="evidence" value="ECO:0007669"/>
    <property type="project" value="UniProtKB-UniRule"/>
</dbReference>
<dbReference type="InterPro" id="IPR036291">
    <property type="entry name" value="NAD(P)-bd_dom_sf"/>
</dbReference>
<dbReference type="GO" id="GO:0005835">
    <property type="term" value="C:fatty acid synthase complex"/>
    <property type="evidence" value="ECO:0007669"/>
    <property type="project" value="InterPro"/>
</dbReference>
<dbReference type="GO" id="GO:0004321">
    <property type="term" value="F:fatty-acyl-CoA synthase activity"/>
    <property type="evidence" value="ECO:0007669"/>
    <property type="project" value="UniProtKB-EC"/>
</dbReference>
<feature type="compositionally biased region" description="Acidic residues" evidence="11">
    <location>
        <begin position="38"/>
        <end position="47"/>
    </location>
</feature>
<reference evidence="14" key="1">
    <citation type="submission" date="2023-01" db="EMBL/GenBank/DDBJ databases">
        <title>Exophiala dermititidis isolated from Cystic Fibrosis Patient.</title>
        <authorList>
            <person name="Kurbessoian T."/>
            <person name="Crocker A."/>
            <person name="Murante D."/>
            <person name="Hogan D.A."/>
            <person name="Stajich J.E."/>
        </authorList>
    </citation>
    <scope>NUCLEOTIDE SEQUENCE</scope>
    <source>
        <strain evidence="14">Ex8</strain>
    </source>
</reference>
<gene>
    <name evidence="14" type="ORF">HRR80_003126</name>
</gene>
<evidence type="ECO:0000256" key="6">
    <source>
        <dbReference type="ARBA" id="ARBA00048508"/>
    </source>
</evidence>
<dbReference type="InterPro" id="IPR041550">
    <property type="entry name" value="FASI_helical"/>
</dbReference>
<evidence type="ECO:0000256" key="1">
    <source>
        <dbReference type="ARBA" id="ARBA00007485"/>
    </source>
</evidence>
<comment type="similarity">
    <text evidence="1 7">Belongs to the thiolase-like superfamily. Fungal fatty acid synthetase subunit alpha family.</text>
</comment>
<feature type="compositionally biased region" description="Pro residues" evidence="11">
    <location>
        <begin position="66"/>
        <end position="76"/>
    </location>
</feature>
<dbReference type="Gene3D" id="6.10.250.1930">
    <property type="match status" value="1"/>
</dbReference>
<proteinExistence type="inferred from homology"/>
<feature type="active site" description="For beta-ketoacyl synthase activity" evidence="8">
    <location>
        <position position="1156"/>
    </location>
</feature>
<dbReference type="InterPro" id="IPR047224">
    <property type="entry name" value="FAS_alpha_su_C"/>
</dbReference>
<dbReference type="InterPro" id="IPR026025">
    <property type="entry name" value="FAS_alpha_yeast"/>
</dbReference>
<dbReference type="PROSITE" id="PS52004">
    <property type="entry name" value="KS3_2"/>
    <property type="match status" value="1"/>
</dbReference>
<dbReference type="InterPro" id="IPR016039">
    <property type="entry name" value="Thiolase-like"/>
</dbReference>
<dbReference type="Pfam" id="PF18325">
    <property type="entry name" value="Fas_alpha_ACP"/>
    <property type="match status" value="1"/>
</dbReference>
<evidence type="ECO:0000256" key="10">
    <source>
        <dbReference type="SAM" id="Coils"/>
    </source>
</evidence>
<dbReference type="CDD" id="cd08950">
    <property type="entry name" value="KR_fFAS_SDR_c_like"/>
    <property type="match status" value="1"/>
</dbReference>
<name>A0AAN6IWC6_EXODE</name>
<dbReference type="SUPFAM" id="SSF53901">
    <property type="entry name" value="Thiolase-like"/>
    <property type="match status" value="2"/>
</dbReference>
<dbReference type="Pfam" id="PF02801">
    <property type="entry name" value="Ketoacyl-synt_C"/>
    <property type="match status" value="1"/>
</dbReference>
<sequence>MMKKTLQANKQKEAVRGLNRRVLSVNASQKDLYRGLTTDDDIEDDSVVNEKDRKQDQPPATSAPTAPAPAPVPSPSPADITAAATTAAVKEVVNSSLIEDRPVTAKDVVLAILGSKLGKQASSIAMDKSVKELAGGRSILENEIIGELETEFGSTPEQGETMSIQSLCDRLQGANFSGQLGKVTKNTVSKMLSSKMPGGYDMSRIRGHLETRWGAGTGLQDMILLRASAQQPKNRLADVSAAEAFWDTHAQTTLGDLGLSRDMSAVVEVETAHAAARVSLPDPQQAIAQSQAYQTSRTAELEVQARALGIDILSANKIGEQAQQTLKALQAEIDHLTAELGDHFINGIKGHWSPNKARTFDSSWNWVLQDMLTIYYGILRKEYTASSRPVALSLRSLRGRASPRLVDVARYLKQTQTKASSSASDQAVSFLEQAIAEIEASNSTPSIASFAAYAIESNRAPRTDIDEQGNVTYSEVPRTDASVFSNVELKLHDGARLREDQQLRNLYQRLLGDAMQSAEFQQTLAGKNILMTGAGKGSIGLELLKGLLTGGASVIVTTSSFSPENMQHFREIYQSHGSKGSRLIVVPFNQASSQDCESLIQWIYDPAHGLGMDLDHIIPFAAISEVGREVDKIDSKSELAHRLMLTNLYRLLGHVKQQKTTCDHRGRVTQVLLPMSPNHGIFGGDGLYAESKLGLEALYTKWYSESWSDSMSICGASIGWTRGTGLMKSNDLVSQGIEEAGVRTFSTPEMALYLLLLLCRPIAETNEMAPIQADLTGGMGDCRNLKEIVSKVRSDIDLTVQIRKAVAMQDEADRLIMGQPSPKPCPHPTPRCANMRLDFPRLLDYAAAKAAAGDAQLEGMLALDRVVVVTGFGEVGPWGSARTRWEMESDGKLSLEGCIEMAWIMGMIKYHDGDIAGKHYIGWVDTQTSQPVPDLEVKARYETQILAHSGIRLVEPELDLGYGADATRRSMLQEIVLNEDMLMTVSEETAANLKLEHGNLVDVYQLSGTESGEVRVRMKKGARIMVPKALNVPHAIAGQIPTGWDPRVYGIPDDIISQVDRVTLFALVSVAEALLTAGITDAYELYQYIHVSEVGNCIGSGLGGVHALKDVFRSRHHDLPVQSDVLQETFINTTAAWVNMLLISSAGAIRTPVGACATALESLESGYELITNGQSKICLVGGVDDLDQDISIEFANMGATVDPAEEEKAGRAPNEASRPTTSTRKGFVEAQGGGVQILTSARLALDMGLPIYGIIAMANTASDKVGRSVPAPGQGLLGNAREKAGKYRSPMLDLNYRRRRLEARLRQIEEAEQLELEVLKLEETSQPSGSDVRSHPQERRQWIEAEADRQRNEVLATYGHRFWAADPEIAPIRGALSVWGLTIDDLDFASFHGTSTTKNDLNETGVIQRQLSHLGRAEGNVLFSIFQKYLTGHSKGGAGAWMFNGCLQVLGSGLVPGHRNADNIDAALQDRSFLFYPSHSIQTRGVKAFSITSFGFGQKGAQAIGVHPRYLFAAIGEDEYERYRGRVKTRTQKASQAFTRALALNDLCPIKSTTPWAKGQEEATLLDPTTRLFGS</sequence>
<evidence type="ECO:0000256" key="4">
    <source>
        <dbReference type="ARBA" id="ARBA00022679"/>
    </source>
</evidence>
<dbReference type="Gene3D" id="6.10.140.1410">
    <property type="match status" value="1"/>
</dbReference>
<feature type="region of interest" description="Disordered" evidence="11">
    <location>
        <begin position="29"/>
        <end position="79"/>
    </location>
</feature>
<dbReference type="GO" id="GO:0004316">
    <property type="term" value="F:3-oxoacyl-[acyl-carrier-protein] reductase (NADPH) activity"/>
    <property type="evidence" value="ECO:0007669"/>
    <property type="project" value="UniProtKB-EC"/>
</dbReference>